<dbReference type="GO" id="GO:0005829">
    <property type="term" value="C:cytosol"/>
    <property type="evidence" value="ECO:0007669"/>
    <property type="project" value="TreeGrafter"/>
</dbReference>
<dbReference type="InterPro" id="IPR037143">
    <property type="entry name" value="4-PPantetheinyl_Trfase_dom_sf"/>
</dbReference>
<keyword evidence="2 4" id="KW-0808">Transferase</keyword>
<protein>
    <submittedName>
        <fullName evidence="4">4'-phosphopantetheinyl transferase superfamily protein</fullName>
    </submittedName>
</protein>
<dbReference type="GO" id="GO:0019878">
    <property type="term" value="P:lysine biosynthetic process via aminoadipic acid"/>
    <property type="evidence" value="ECO:0007669"/>
    <property type="project" value="TreeGrafter"/>
</dbReference>
<evidence type="ECO:0000256" key="1">
    <source>
        <dbReference type="ARBA" id="ARBA00010990"/>
    </source>
</evidence>
<feature type="domain" description="4'-phosphopantetheinyl transferase" evidence="3">
    <location>
        <begin position="131"/>
        <end position="198"/>
    </location>
</feature>
<dbReference type="Gene3D" id="3.90.470.20">
    <property type="entry name" value="4'-phosphopantetheinyl transferase domain"/>
    <property type="match status" value="2"/>
</dbReference>
<accession>A0A7X2P2I7</accession>
<evidence type="ECO:0000313" key="5">
    <source>
        <dbReference type="Proteomes" id="UP000440513"/>
    </source>
</evidence>
<dbReference type="InterPro" id="IPR008278">
    <property type="entry name" value="4-PPantetheinyl_Trfase_dom"/>
</dbReference>
<sequence>MQWRRGSERRWNLPVFWWNWKKHRSVATEGRKMENNANEAHVFWKSPDQQTEVWMKQVSGKTPEEKKEQSRSGYRLLAEMIKTRYAYDLEKETDSVMRTETGKPYLRLHPELFFNISHSGEWIACVLGNVPVGIDIQYHREIKLEQTARKICTPDEWKTFMQAGTEKGKKDFLFQIWTKKESYLKFTGDGIRRELCEISYEECIFYQLTMPDEYSGMICVGK</sequence>
<gene>
    <name evidence="4" type="ORF">FYJ57_05535</name>
</gene>
<dbReference type="InterPro" id="IPR050559">
    <property type="entry name" value="P-Pant_transferase_sf"/>
</dbReference>
<dbReference type="EMBL" id="VUMS01000008">
    <property type="protein sequence ID" value="MST66199.1"/>
    <property type="molecule type" value="Genomic_DNA"/>
</dbReference>
<comment type="similarity">
    <text evidence="1">Belongs to the P-Pant transferase superfamily. Gsp/Sfp/HetI/AcpT family.</text>
</comment>
<dbReference type="Proteomes" id="UP000440513">
    <property type="component" value="Unassembled WGS sequence"/>
</dbReference>
<name>A0A7X2P2I7_9FIRM</name>
<dbReference type="PANTHER" id="PTHR12215:SF10">
    <property type="entry name" value="L-AMINOADIPATE-SEMIALDEHYDE DEHYDROGENASE-PHOSPHOPANTETHEINYL TRANSFERASE"/>
    <property type="match status" value="1"/>
</dbReference>
<evidence type="ECO:0000259" key="3">
    <source>
        <dbReference type="Pfam" id="PF01648"/>
    </source>
</evidence>
<dbReference type="SUPFAM" id="SSF56214">
    <property type="entry name" value="4'-phosphopantetheinyl transferase"/>
    <property type="match status" value="2"/>
</dbReference>
<keyword evidence="5" id="KW-1185">Reference proteome</keyword>
<dbReference type="GO" id="GO:0000287">
    <property type="term" value="F:magnesium ion binding"/>
    <property type="evidence" value="ECO:0007669"/>
    <property type="project" value="InterPro"/>
</dbReference>
<evidence type="ECO:0000256" key="2">
    <source>
        <dbReference type="ARBA" id="ARBA00022679"/>
    </source>
</evidence>
<organism evidence="4 5">
    <name type="scientific">Oliverpabstia intestinalis</name>
    <dbReference type="NCBI Taxonomy" id="2606633"/>
    <lineage>
        <taxon>Bacteria</taxon>
        <taxon>Bacillati</taxon>
        <taxon>Bacillota</taxon>
        <taxon>Clostridia</taxon>
        <taxon>Lachnospirales</taxon>
        <taxon>Lachnospiraceae</taxon>
        <taxon>Oliverpabstia</taxon>
    </lineage>
</organism>
<proteinExistence type="inferred from homology"/>
<comment type="caution">
    <text evidence="4">The sequence shown here is derived from an EMBL/GenBank/DDBJ whole genome shotgun (WGS) entry which is preliminary data.</text>
</comment>
<dbReference type="AlphaFoldDB" id="A0A7X2P2I7"/>
<dbReference type="GO" id="GO:0008897">
    <property type="term" value="F:holo-[acyl-carrier-protein] synthase activity"/>
    <property type="evidence" value="ECO:0007669"/>
    <property type="project" value="InterPro"/>
</dbReference>
<evidence type="ECO:0000313" key="4">
    <source>
        <dbReference type="EMBL" id="MST66199.1"/>
    </source>
</evidence>
<reference evidence="4 5" key="1">
    <citation type="submission" date="2019-08" db="EMBL/GenBank/DDBJ databases">
        <title>In-depth cultivation of the pig gut microbiome towards novel bacterial diversity and tailored functional studies.</title>
        <authorList>
            <person name="Wylensek D."/>
            <person name="Hitch T.C.A."/>
            <person name="Clavel T."/>
        </authorList>
    </citation>
    <scope>NUCLEOTIDE SEQUENCE [LARGE SCALE GENOMIC DNA]</scope>
    <source>
        <strain evidence="4 5">BSM-380-WT-5A</strain>
    </source>
</reference>
<dbReference type="Pfam" id="PF01648">
    <property type="entry name" value="ACPS"/>
    <property type="match status" value="1"/>
</dbReference>
<dbReference type="PANTHER" id="PTHR12215">
    <property type="entry name" value="PHOSPHOPANTETHEINE TRANSFERASE"/>
    <property type="match status" value="1"/>
</dbReference>